<dbReference type="Pfam" id="PF01997">
    <property type="entry name" value="Translin"/>
    <property type="match status" value="2"/>
</dbReference>
<dbReference type="InterPro" id="IPR016069">
    <property type="entry name" value="Translin_C"/>
</dbReference>
<protein>
    <recommendedName>
        <fullName evidence="4">Translin</fullName>
    </recommendedName>
</protein>
<dbReference type="EMBL" id="JBGBPQ010000007">
    <property type="protein sequence ID" value="KAL1522086.1"/>
    <property type="molecule type" value="Genomic_DNA"/>
</dbReference>
<dbReference type="InterPro" id="IPR002848">
    <property type="entry name" value="Translin_fam"/>
</dbReference>
<dbReference type="GO" id="GO:0043565">
    <property type="term" value="F:sequence-specific DNA binding"/>
    <property type="evidence" value="ECO:0007669"/>
    <property type="project" value="InterPro"/>
</dbReference>
<dbReference type="Gene3D" id="1.20.58.2140">
    <property type="match status" value="1"/>
</dbReference>
<dbReference type="SUPFAM" id="SSF74784">
    <property type="entry name" value="Translin"/>
    <property type="match status" value="2"/>
</dbReference>
<dbReference type="AlphaFoldDB" id="A0AB34JL25"/>
<dbReference type="Proteomes" id="UP001515480">
    <property type="component" value="Unassembled WGS sequence"/>
</dbReference>
<dbReference type="Gene3D" id="1.20.58.200">
    <property type="entry name" value="Translin, domain 2"/>
    <property type="match status" value="1"/>
</dbReference>
<reference evidence="2 3" key="1">
    <citation type="journal article" date="2024" name="Science">
        <title>Giant polyketide synthase enzymes in the biosynthesis of giant marine polyether toxins.</title>
        <authorList>
            <person name="Fallon T.R."/>
            <person name="Shende V.V."/>
            <person name="Wierzbicki I.H."/>
            <person name="Pendleton A.L."/>
            <person name="Watervoot N.F."/>
            <person name="Auber R.P."/>
            <person name="Gonzalez D.J."/>
            <person name="Wisecaver J.H."/>
            <person name="Moore B.S."/>
        </authorList>
    </citation>
    <scope>NUCLEOTIDE SEQUENCE [LARGE SCALE GENOMIC DNA]</scope>
    <source>
        <strain evidence="2 3">12B1</strain>
    </source>
</reference>
<sequence>MRKPASPRALLENMPHVTFSSAIAGLRAQLAASRSRMADASEAAATAASLAAVAVHRRHIGDVSGAHAAHADALHAFDLARGSWSDDAAPDSPDAAGPLARAACALVTADVFHLFLESGSLGRRPATALDDESWLSGMVGAAHEIGRYAANRATCGDTRSVEAAADVVSALHDALALFDFRNGNLRRSFDSLKYVERRLEDTKYELSLFPPKGHGGAEMTTAHDGQTPLGEPDASYPLLLDTPALEAARESYAAFDLLREAAIKKCREPQKSAKQAISALHRGDADHAAALLASAATIAADVVAGECAQAPALRHQGFVSGMLEELAEAMLFQAWMHDGELLPFEDTTLLGGVLLPSEYLGGCCDLVGEIGRYAVRRATERDAEAVRKSLASAIAIHSAMLSMAGLLPRGIAKKSDPLKQAIRKLETLLYELSLVERSGRTQREPSEWPSEPLPMSEN</sequence>
<proteinExistence type="predicted"/>
<accession>A0AB34JL25</accession>
<feature type="region of interest" description="Disordered" evidence="1">
    <location>
        <begin position="437"/>
        <end position="458"/>
    </location>
</feature>
<gene>
    <name evidence="2" type="ORF">AB1Y20_021729</name>
</gene>
<dbReference type="PANTHER" id="PTHR10741">
    <property type="entry name" value="TRANSLIN AND TRANSLIN ASSOCIATED PROTEIN X"/>
    <property type="match status" value="1"/>
</dbReference>
<dbReference type="InterPro" id="IPR036081">
    <property type="entry name" value="Translin_sf"/>
</dbReference>
<evidence type="ECO:0000256" key="1">
    <source>
        <dbReference type="SAM" id="MobiDB-lite"/>
    </source>
</evidence>
<evidence type="ECO:0008006" key="4">
    <source>
        <dbReference type="Google" id="ProtNLM"/>
    </source>
</evidence>
<feature type="compositionally biased region" description="Basic and acidic residues" evidence="1">
    <location>
        <begin position="437"/>
        <end position="446"/>
    </location>
</feature>
<evidence type="ECO:0000313" key="3">
    <source>
        <dbReference type="Proteomes" id="UP001515480"/>
    </source>
</evidence>
<evidence type="ECO:0000313" key="2">
    <source>
        <dbReference type="EMBL" id="KAL1522086.1"/>
    </source>
</evidence>
<organism evidence="2 3">
    <name type="scientific">Prymnesium parvum</name>
    <name type="common">Toxic golden alga</name>
    <dbReference type="NCBI Taxonomy" id="97485"/>
    <lineage>
        <taxon>Eukaryota</taxon>
        <taxon>Haptista</taxon>
        <taxon>Haptophyta</taxon>
        <taxon>Prymnesiophyceae</taxon>
        <taxon>Prymnesiales</taxon>
        <taxon>Prymnesiaceae</taxon>
        <taxon>Prymnesium</taxon>
    </lineage>
</organism>
<dbReference type="CDD" id="cd14820">
    <property type="entry name" value="TRAX"/>
    <property type="match status" value="1"/>
</dbReference>
<name>A0AB34JL25_PRYPA</name>
<comment type="caution">
    <text evidence="2">The sequence shown here is derived from an EMBL/GenBank/DDBJ whole genome shotgun (WGS) entry which is preliminary data.</text>
</comment>
<keyword evidence="3" id="KW-1185">Reference proteome</keyword>